<dbReference type="AlphaFoldDB" id="A0A0A2W3D1"/>
<organism evidence="2 3">
    <name type="scientific">Beauveria bassiana D1-5</name>
    <dbReference type="NCBI Taxonomy" id="1245745"/>
    <lineage>
        <taxon>Eukaryota</taxon>
        <taxon>Fungi</taxon>
        <taxon>Dikarya</taxon>
        <taxon>Ascomycota</taxon>
        <taxon>Pezizomycotina</taxon>
        <taxon>Sordariomycetes</taxon>
        <taxon>Hypocreomycetidae</taxon>
        <taxon>Hypocreales</taxon>
        <taxon>Cordycipitaceae</taxon>
        <taxon>Beauveria</taxon>
    </lineage>
</organism>
<gene>
    <name evidence="2" type="ORF">BBAD15_g7202</name>
</gene>
<dbReference type="EMBL" id="ANFO01000686">
    <property type="protein sequence ID" value="KGQ07484.1"/>
    <property type="molecule type" value="Genomic_DNA"/>
</dbReference>
<feature type="region of interest" description="Disordered" evidence="1">
    <location>
        <begin position="1"/>
        <end position="57"/>
    </location>
</feature>
<feature type="compositionally biased region" description="Polar residues" evidence="1">
    <location>
        <begin position="202"/>
        <end position="211"/>
    </location>
</feature>
<accession>A0A0A2W3D1</accession>
<evidence type="ECO:0000256" key="1">
    <source>
        <dbReference type="SAM" id="MobiDB-lite"/>
    </source>
</evidence>
<name>A0A0A2W3D1_BEABA</name>
<dbReference type="HOGENOM" id="CLU_1261286_0_0_1"/>
<proteinExistence type="predicted"/>
<feature type="region of interest" description="Disordered" evidence="1">
    <location>
        <begin position="149"/>
        <end position="219"/>
    </location>
</feature>
<reference evidence="2 3" key="1">
    <citation type="submission" date="2012-10" db="EMBL/GenBank/DDBJ databases">
        <title>Genome sequencing and analysis of entomopathogenic fungi Beauveria bassiana D1-5.</title>
        <authorList>
            <person name="Li Q."/>
            <person name="Wang L."/>
            <person name="Zhang Z."/>
            <person name="Wang Q."/>
            <person name="Ren J."/>
            <person name="Wang M."/>
            <person name="Xu W."/>
            <person name="Wang J."/>
            <person name="Lu Y."/>
            <person name="Du Q."/>
            <person name="Sun Z."/>
        </authorList>
    </citation>
    <scope>NUCLEOTIDE SEQUENCE [LARGE SCALE GENOMIC DNA]</scope>
    <source>
        <strain evidence="2 3">D1-5</strain>
    </source>
</reference>
<evidence type="ECO:0000313" key="2">
    <source>
        <dbReference type="EMBL" id="KGQ07484.1"/>
    </source>
</evidence>
<evidence type="ECO:0000313" key="3">
    <source>
        <dbReference type="Proteomes" id="UP000030106"/>
    </source>
</evidence>
<protein>
    <submittedName>
        <fullName evidence="2">Uncharacterized protein</fullName>
    </submittedName>
</protein>
<dbReference type="Proteomes" id="UP000030106">
    <property type="component" value="Unassembled WGS sequence"/>
</dbReference>
<feature type="compositionally biased region" description="Basic and acidic residues" evidence="1">
    <location>
        <begin position="152"/>
        <end position="163"/>
    </location>
</feature>
<sequence>MRGVAPSDISDGRDNQDYPYPEACPFKAKAQHESAAEHISSAQPVPPARSTRQARNFDSNTRWVPTLLLGSAPDARLSPISRGRAKRDVDTTSGKEMLDKRCETPSLCVAEFKLNSKPSCLQYQLQINTGLFRPHHSIGRAVKPQHWFRRRRADERSQTRDSYQHGSWHLLPGPASPDGYKKKQQPGRQQKPFCQDKGPNLQPIQLFSGQEASEDPRAT</sequence>
<comment type="caution">
    <text evidence="2">The sequence shown here is derived from an EMBL/GenBank/DDBJ whole genome shotgun (WGS) entry which is preliminary data.</text>
</comment>